<keyword evidence="10" id="KW-1185">Reference proteome</keyword>
<feature type="chain" id="PRO_5012734110" description="beta-galactosidase" evidence="6">
    <location>
        <begin position="21"/>
        <end position="689"/>
    </location>
</feature>
<feature type="domain" description="Glycoside hydrolase family 42 N-terminal" evidence="7">
    <location>
        <begin position="23"/>
        <end position="394"/>
    </location>
</feature>
<evidence type="ECO:0000313" key="9">
    <source>
        <dbReference type="EMBL" id="ORY24490.1"/>
    </source>
</evidence>
<name>A0A1Y2AQB6_9TREE</name>
<comment type="catalytic activity">
    <reaction evidence="1">
        <text>Hydrolysis of terminal non-reducing beta-D-galactose residues in beta-D-galactosides.</text>
        <dbReference type="EC" id="3.2.1.23"/>
    </reaction>
</comment>
<dbReference type="EMBL" id="MCFC01000067">
    <property type="protein sequence ID" value="ORY24490.1"/>
    <property type="molecule type" value="Genomic_DNA"/>
</dbReference>
<sequence>MLLAYLLKVLLTQSIELVASLTDYNPEQWPREIWNEDVKLMKEAGVNVVSIAIFSWASIQKSKDEWDFKWLDDAISLLHDNGISVDLGTSTASPPPWLTKLHPEILPVTDRGETVWPGARQHWRPTSSVFRHYSLGLVHKLAERYGNHPGVIAWHVNNELGCHNLFDYSDDAALGFQRWLKERYVTIDQLNFAWATAFWSQRYTEFDEILPPRLAATYPNPTQQLDFRRFSSDVLKDHLIAEREILHKYSPDRPVTTNFMITKGGRGMDYASWAEHVDFVSNDHYRGQTDPYDQDELSFSASLTSGVSKGKPWWLMEHSTSAVNWQSVNVAKKEGEMARDSLKHVAHGADAVCFFQWRQSKAGAEKFHSSMVPHAGPETRLFRDVVKLGQTIQNLAEIKGSSRLHAPVAILFDWEAWWASELDSHPSSLVSYYREALEYFITLLDLGIRVDILPIRNIDISSYQVVIAPVLYLVDDPLITNIGEFVKGGGHFITTYFSGIVDKNDHIRLGGYPGAWKTLLGINVEEFNPLLLGDKVKLDDGSQGDIWNEPIDIVGKNVTTIRHYAGNGKGAAVTRNKLGKGSASYISTSLGVEGLTKVLPDLLDPANVQSELPSSLRGAVEHVIRTDGKTEWTFLINRTDKELELDGVTGDLVVSTGVNESDDRPHMCAETRDKRLGERGGKREYEFNK</sequence>
<feature type="signal peptide" evidence="6">
    <location>
        <begin position="1"/>
        <end position="20"/>
    </location>
</feature>
<accession>A0A1Y2AQB6</accession>
<evidence type="ECO:0000259" key="8">
    <source>
        <dbReference type="Pfam" id="PF08532"/>
    </source>
</evidence>
<keyword evidence="4" id="KW-0378">Hydrolase</keyword>
<comment type="similarity">
    <text evidence="2">Belongs to the glycosyl hydrolase 42 family.</text>
</comment>
<dbReference type="InterPro" id="IPR013738">
    <property type="entry name" value="Beta_galactosidase_Trimer"/>
</dbReference>
<dbReference type="PANTHER" id="PTHR36447:SF1">
    <property type="entry name" value="BETA-GALACTOSIDASE GANA"/>
    <property type="match status" value="1"/>
</dbReference>
<dbReference type="EC" id="3.2.1.23" evidence="3"/>
<dbReference type="InterPro" id="IPR017853">
    <property type="entry name" value="GH"/>
</dbReference>
<dbReference type="CDD" id="cd03143">
    <property type="entry name" value="A4_beta-galactosidase_middle_domain"/>
    <property type="match status" value="1"/>
</dbReference>
<dbReference type="SUPFAM" id="SSF52317">
    <property type="entry name" value="Class I glutamine amidotransferase-like"/>
    <property type="match status" value="1"/>
</dbReference>
<evidence type="ECO:0000256" key="4">
    <source>
        <dbReference type="ARBA" id="ARBA00022801"/>
    </source>
</evidence>
<dbReference type="Gene3D" id="3.40.50.880">
    <property type="match status" value="1"/>
</dbReference>
<comment type="caution">
    <text evidence="9">The sequence shown here is derived from an EMBL/GenBank/DDBJ whole genome shotgun (WGS) entry which is preliminary data.</text>
</comment>
<dbReference type="Proteomes" id="UP000193986">
    <property type="component" value="Unassembled WGS sequence"/>
</dbReference>
<reference evidence="9 10" key="1">
    <citation type="submission" date="2016-07" db="EMBL/GenBank/DDBJ databases">
        <title>Pervasive Adenine N6-methylation of Active Genes in Fungi.</title>
        <authorList>
            <consortium name="DOE Joint Genome Institute"/>
            <person name="Mondo S.J."/>
            <person name="Dannebaum R.O."/>
            <person name="Kuo R.C."/>
            <person name="Labutti K."/>
            <person name="Haridas S."/>
            <person name="Kuo A."/>
            <person name="Salamov A."/>
            <person name="Ahrendt S.R."/>
            <person name="Lipzen A."/>
            <person name="Sullivan W."/>
            <person name="Andreopoulos W.B."/>
            <person name="Clum A."/>
            <person name="Lindquist E."/>
            <person name="Daum C."/>
            <person name="Ramamoorthy G.K."/>
            <person name="Gryganskyi A."/>
            <person name="Culley D."/>
            <person name="Magnuson J.K."/>
            <person name="James T.Y."/>
            <person name="O'Malley M.A."/>
            <person name="Stajich J.E."/>
            <person name="Spatafora J.W."/>
            <person name="Visel A."/>
            <person name="Grigoriev I.V."/>
        </authorList>
    </citation>
    <scope>NUCLEOTIDE SEQUENCE [LARGE SCALE GENOMIC DNA]</scope>
    <source>
        <strain evidence="9 10">68-887.2</strain>
    </source>
</reference>
<evidence type="ECO:0000259" key="7">
    <source>
        <dbReference type="Pfam" id="PF02449"/>
    </source>
</evidence>
<dbReference type="Pfam" id="PF02449">
    <property type="entry name" value="Glyco_hydro_42"/>
    <property type="match status" value="1"/>
</dbReference>
<protein>
    <recommendedName>
        <fullName evidence="3">beta-galactosidase</fullName>
        <ecNumber evidence="3">3.2.1.23</ecNumber>
    </recommendedName>
</protein>
<dbReference type="GO" id="GO:0009341">
    <property type="term" value="C:beta-galactosidase complex"/>
    <property type="evidence" value="ECO:0007669"/>
    <property type="project" value="InterPro"/>
</dbReference>
<dbReference type="Pfam" id="PF08532">
    <property type="entry name" value="Glyco_hydro_42M"/>
    <property type="match status" value="1"/>
</dbReference>
<evidence type="ECO:0000256" key="1">
    <source>
        <dbReference type="ARBA" id="ARBA00001412"/>
    </source>
</evidence>
<dbReference type="InterPro" id="IPR013529">
    <property type="entry name" value="Glyco_hydro_42_N"/>
</dbReference>
<dbReference type="SUPFAM" id="SSF51445">
    <property type="entry name" value="(Trans)glycosidases"/>
    <property type="match status" value="1"/>
</dbReference>
<dbReference type="InterPro" id="IPR003476">
    <property type="entry name" value="Glyco_hydro_42"/>
</dbReference>
<dbReference type="GO" id="GO:0004565">
    <property type="term" value="F:beta-galactosidase activity"/>
    <property type="evidence" value="ECO:0007669"/>
    <property type="project" value="UniProtKB-EC"/>
</dbReference>
<feature type="domain" description="Beta-galactosidase trimerisation" evidence="8">
    <location>
        <begin position="406"/>
        <end position="608"/>
    </location>
</feature>
<evidence type="ECO:0000256" key="2">
    <source>
        <dbReference type="ARBA" id="ARBA00005940"/>
    </source>
</evidence>
<gene>
    <name evidence="9" type="ORF">BCR39DRAFT_507479</name>
</gene>
<keyword evidence="6" id="KW-0732">Signal</keyword>
<evidence type="ECO:0000256" key="5">
    <source>
        <dbReference type="ARBA" id="ARBA00023295"/>
    </source>
</evidence>
<dbReference type="InParanoid" id="A0A1Y2AQB6"/>
<dbReference type="OrthoDB" id="1657402at2759"/>
<dbReference type="Gene3D" id="3.20.20.80">
    <property type="entry name" value="Glycosidases"/>
    <property type="match status" value="1"/>
</dbReference>
<keyword evidence="5" id="KW-0326">Glycosidase</keyword>
<dbReference type="PANTHER" id="PTHR36447">
    <property type="entry name" value="BETA-GALACTOSIDASE GANA"/>
    <property type="match status" value="1"/>
</dbReference>
<dbReference type="GO" id="GO:0005975">
    <property type="term" value="P:carbohydrate metabolic process"/>
    <property type="evidence" value="ECO:0007669"/>
    <property type="project" value="InterPro"/>
</dbReference>
<evidence type="ECO:0000256" key="6">
    <source>
        <dbReference type="SAM" id="SignalP"/>
    </source>
</evidence>
<evidence type="ECO:0000313" key="10">
    <source>
        <dbReference type="Proteomes" id="UP000193986"/>
    </source>
</evidence>
<dbReference type="STRING" id="71784.A0A1Y2AQB6"/>
<proteinExistence type="inferred from homology"/>
<evidence type="ECO:0000256" key="3">
    <source>
        <dbReference type="ARBA" id="ARBA00012756"/>
    </source>
</evidence>
<organism evidence="9 10">
    <name type="scientific">Naematelia encephala</name>
    <dbReference type="NCBI Taxonomy" id="71784"/>
    <lineage>
        <taxon>Eukaryota</taxon>
        <taxon>Fungi</taxon>
        <taxon>Dikarya</taxon>
        <taxon>Basidiomycota</taxon>
        <taxon>Agaricomycotina</taxon>
        <taxon>Tremellomycetes</taxon>
        <taxon>Tremellales</taxon>
        <taxon>Naemateliaceae</taxon>
        <taxon>Naematelia</taxon>
    </lineage>
</organism>
<dbReference type="InterPro" id="IPR029062">
    <property type="entry name" value="Class_I_gatase-like"/>
</dbReference>
<dbReference type="AlphaFoldDB" id="A0A1Y2AQB6"/>
<dbReference type="PIRSF" id="PIRSF001084">
    <property type="entry name" value="B-galactosidase"/>
    <property type="match status" value="1"/>
</dbReference>